<comment type="caution">
    <text evidence="1">The sequence shown here is derived from an EMBL/GenBank/DDBJ whole genome shotgun (WGS) entry which is preliminary data.</text>
</comment>
<sequence length="501" mass="56060">MEPVREKIRSTLPSLEEEQIETLVTKLTDIGVTNLEVCTFLTAADLDGILSLIQSRRLINAFSSASQSTLVVSGAPNEDLVGTQTVTPSVTPSVTPTVTPQKFQIPWQKFPDTLMDALKEKKRPPPKHRRHMIRIIMEDMMATDTRPGSSKLKQVAQQLVERYPDSFLDKCGINVVGQGFASLVMQMENRVENVRRQYAFSTSHEGRPKKKCRSSDRYGCTQWQPESLNDFNSQEDKKKMLQDAFKENLLPQSDIKRLMSETYCAQRITLNSEENVIKVMEEWHYIFNTTHLLDHTEKLMGFPVQTKLLDQIQEKGKIITEFLGSKGITGVPTDPLKLLQGLVKYLAEEQKVLLINEEEALAELPSTPCIIVMDEGRYKISVDEVTVNIVGCPLVAVSYMFSQYYVLNIKYPKGAALTLEFIQRCLLGINPERGTKAEKGGKQYNVPPKLLRFLSVVSSSPSVHPSTYLGTSAMGFETSVASQLASHLASQFASPPDPVGP</sequence>
<proteinExistence type="predicted"/>
<evidence type="ECO:0000313" key="1">
    <source>
        <dbReference type="EMBL" id="TDG96987.1"/>
    </source>
</evidence>
<keyword evidence="2" id="KW-1185">Reference proteome</keyword>
<accession>A0A484C5W6</accession>
<reference evidence="1 2" key="1">
    <citation type="submission" date="2019-01" db="EMBL/GenBank/DDBJ databases">
        <title>A chromosome-scale genome assembly of the yellow perch, Perca flavescens.</title>
        <authorList>
            <person name="Feron R."/>
            <person name="Morvezen R."/>
            <person name="Bestin A."/>
            <person name="Haffray P."/>
            <person name="Klopp C."/>
            <person name="Zahm M."/>
            <person name="Cabau C."/>
            <person name="Roques C."/>
            <person name="Donnadieu C."/>
            <person name="Bouchez O."/>
            <person name="Christie M."/>
            <person name="Larson W."/>
            <person name="Guiguen Y."/>
        </authorList>
    </citation>
    <scope>NUCLEOTIDE SEQUENCE [LARGE SCALE GENOMIC DNA]</scope>
    <source>
        <strain evidence="1">YP-PL-M2</strain>
        <tissue evidence="1">Blood</tissue>
    </source>
</reference>
<gene>
    <name evidence="1" type="ORF">EPR50_G00219600</name>
</gene>
<dbReference type="PANTHER" id="PTHR31025:SF22">
    <property type="entry name" value="IP13529P"/>
    <property type="match status" value="1"/>
</dbReference>
<organism evidence="1 2">
    <name type="scientific">Perca flavescens</name>
    <name type="common">American yellow perch</name>
    <name type="synonym">Morone flavescens</name>
    <dbReference type="NCBI Taxonomy" id="8167"/>
    <lineage>
        <taxon>Eukaryota</taxon>
        <taxon>Metazoa</taxon>
        <taxon>Chordata</taxon>
        <taxon>Craniata</taxon>
        <taxon>Vertebrata</taxon>
        <taxon>Euteleostomi</taxon>
        <taxon>Actinopterygii</taxon>
        <taxon>Neopterygii</taxon>
        <taxon>Teleostei</taxon>
        <taxon>Neoteleostei</taxon>
        <taxon>Acanthomorphata</taxon>
        <taxon>Eupercaria</taxon>
        <taxon>Perciformes</taxon>
        <taxon>Percoidei</taxon>
        <taxon>Percidae</taxon>
        <taxon>Percinae</taxon>
        <taxon>Perca</taxon>
    </lineage>
</organism>
<evidence type="ECO:0000313" key="2">
    <source>
        <dbReference type="Proteomes" id="UP000295070"/>
    </source>
</evidence>
<dbReference type="AlphaFoldDB" id="A0A484C5W6"/>
<dbReference type="EMBL" id="SCKG01000022">
    <property type="protein sequence ID" value="TDG96987.1"/>
    <property type="molecule type" value="Genomic_DNA"/>
</dbReference>
<dbReference type="PANTHER" id="PTHR31025">
    <property type="entry name" value="SI:CH211-196P9.1-RELATED"/>
    <property type="match status" value="1"/>
</dbReference>
<name>A0A484C5W6_PERFV</name>
<dbReference type="STRING" id="8167.A0A484C5W6"/>
<protein>
    <submittedName>
        <fullName evidence="1">Uncharacterized protein</fullName>
    </submittedName>
</protein>
<dbReference type="Proteomes" id="UP000295070">
    <property type="component" value="Chromosome 22"/>
</dbReference>